<comment type="caution">
    <text evidence="6">The sequence shown here is derived from an EMBL/GenBank/DDBJ whole genome shotgun (WGS) entry which is preliminary data.</text>
</comment>
<dbReference type="EMBL" id="JBHRXE010000012">
    <property type="protein sequence ID" value="MFC3568921.1"/>
    <property type="molecule type" value="Genomic_DNA"/>
</dbReference>
<feature type="transmembrane region" description="Helical" evidence="5">
    <location>
        <begin position="33"/>
        <end position="54"/>
    </location>
</feature>
<dbReference type="PANTHER" id="PTHR12714">
    <property type="entry name" value="PROTEIN-S ISOPRENYLCYSTEINE O-METHYLTRANSFERASE"/>
    <property type="match status" value="1"/>
</dbReference>
<evidence type="ECO:0000313" key="7">
    <source>
        <dbReference type="Proteomes" id="UP001595596"/>
    </source>
</evidence>
<protein>
    <submittedName>
        <fullName evidence="6">Methyltransferase family protein</fullName>
        <ecNumber evidence="6">2.1.1.100</ecNumber>
        <ecNumber evidence="6">2.1.1.334</ecNumber>
    </submittedName>
</protein>
<accession>A0ABV7RY28</accession>
<evidence type="ECO:0000256" key="1">
    <source>
        <dbReference type="ARBA" id="ARBA00004127"/>
    </source>
</evidence>
<name>A0ABV7RY28_9RHOB</name>
<evidence type="ECO:0000256" key="5">
    <source>
        <dbReference type="SAM" id="Phobius"/>
    </source>
</evidence>
<feature type="transmembrane region" description="Helical" evidence="5">
    <location>
        <begin position="90"/>
        <end position="116"/>
    </location>
</feature>
<dbReference type="Pfam" id="PF04191">
    <property type="entry name" value="PEMT"/>
    <property type="match status" value="1"/>
</dbReference>
<reference evidence="7" key="1">
    <citation type="journal article" date="2019" name="Int. J. Syst. Evol. Microbiol.">
        <title>The Global Catalogue of Microorganisms (GCM) 10K type strain sequencing project: providing services to taxonomists for standard genome sequencing and annotation.</title>
        <authorList>
            <consortium name="The Broad Institute Genomics Platform"/>
            <consortium name="The Broad Institute Genome Sequencing Center for Infectious Disease"/>
            <person name="Wu L."/>
            <person name="Ma J."/>
        </authorList>
    </citation>
    <scope>NUCLEOTIDE SEQUENCE [LARGE SCALE GENOMIC DNA]</scope>
    <source>
        <strain evidence="7">VKM B-3226</strain>
    </source>
</reference>
<organism evidence="6 7">
    <name type="scientific">Paracoccus simplex</name>
    <dbReference type="NCBI Taxonomy" id="2086346"/>
    <lineage>
        <taxon>Bacteria</taxon>
        <taxon>Pseudomonadati</taxon>
        <taxon>Pseudomonadota</taxon>
        <taxon>Alphaproteobacteria</taxon>
        <taxon>Rhodobacterales</taxon>
        <taxon>Paracoccaceae</taxon>
        <taxon>Paracoccus</taxon>
    </lineage>
</organism>
<evidence type="ECO:0000313" key="6">
    <source>
        <dbReference type="EMBL" id="MFC3568921.1"/>
    </source>
</evidence>
<evidence type="ECO:0000256" key="3">
    <source>
        <dbReference type="ARBA" id="ARBA00022989"/>
    </source>
</evidence>
<keyword evidence="2 5" id="KW-0812">Transmembrane</keyword>
<proteinExistence type="predicted"/>
<sequence length="147" mass="16249">MTRLAALPQAWLVLFAAAGLGLGWFLPLNLPPLLRGAGLLLVAAGLGLMLWAALTMRRARTTVMPGRRPEALVEAGPFRFSRNPIYLGDVILLAGLMLALSAPLGLALLPVFVWLLQDRFIRKEEEVIAAAFGSAYDRYRLRVRRWI</sequence>
<dbReference type="Gene3D" id="1.20.120.1630">
    <property type="match status" value="1"/>
</dbReference>
<dbReference type="RefSeq" id="WP_379028451.1">
    <property type="nucleotide sequence ID" value="NZ_JBHRXE010000012.1"/>
</dbReference>
<dbReference type="InterPro" id="IPR007318">
    <property type="entry name" value="Phopholipid_MeTrfase"/>
</dbReference>
<dbReference type="EC" id="2.1.1.100" evidence="6"/>
<dbReference type="Proteomes" id="UP001595596">
    <property type="component" value="Unassembled WGS sequence"/>
</dbReference>
<dbReference type="EC" id="2.1.1.334" evidence="6"/>
<comment type="subcellular location">
    <subcellularLocation>
        <location evidence="1">Endomembrane system</location>
        <topology evidence="1">Multi-pass membrane protein</topology>
    </subcellularLocation>
</comment>
<keyword evidence="3 5" id="KW-1133">Transmembrane helix</keyword>
<evidence type="ECO:0000256" key="4">
    <source>
        <dbReference type="ARBA" id="ARBA00023136"/>
    </source>
</evidence>
<dbReference type="GO" id="GO:0004671">
    <property type="term" value="F:protein C-terminal S-isoprenylcysteine carboxyl O-methyltransferase activity"/>
    <property type="evidence" value="ECO:0007669"/>
    <property type="project" value="UniProtKB-EC"/>
</dbReference>
<keyword evidence="6" id="KW-0808">Transferase</keyword>
<dbReference type="PANTHER" id="PTHR12714:SF24">
    <property type="entry name" value="SLR1182 PROTEIN"/>
    <property type="match status" value="1"/>
</dbReference>
<keyword evidence="6" id="KW-0489">Methyltransferase</keyword>
<keyword evidence="4 5" id="KW-0472">Membrane</keyword>
<dbReference type="GO" id="GO:0032259">
    <property type="term" value="P:methylation"/>
    <property type="evidence" value="ECO:0007669"/>
    <property type="project" value="UniProtKB-KW"/>
</dbReference>
<gene>
    <name evidence="6" type="ORF">ACFOMP_05610</name>
</gene>
<keyword evidence="7" id="KW-1185">Reference proteome</keyword>
<evidence type="ECO:0000256" key="2">
    <source>
        <dbReference type="ARBA" id="ARBA00022692"/>
    </source>
</evidence>